<organism evidence="3 4">
    <name type="scientific">Ambispora leptoticha</name>
    <dbReference type="NCBI Taxonomy" id="144679"/>
    <lineage>
        <taxon>Eukaryota</taxon>
        <taxon>Fungi</taxon>
        <taxon>Fungi incertae sedis</taxon>
        <taxon>Mucoromycota</taxon>
        <taxon>Glomeromycotina</taxon>
        <taxon>Glomeromycetes</taxon>
        <taxon>Archaeosporales</taxon>
        <taxon>Ambisporaceae</taxon>
        <taxon>Ambispora</taxon>
    </lineage>
</organism>
<protein>
    <submittedName>
        <fullName evidence="3">1422_t:CDS:1</fullName>
    </submittedName>
</protein>
<gene>
    <name evidence="3" type="ORF">ALEPTO_LOCUS6114</name>
</gene>
<keyword evidence="1" id="KW-0175">Coiled coil</keyword>
<sequence>MNFGLPTEINGLPSNRSNNSSFNPGPSKPYPDPIGDMQRFVTNLQNQINEKETTIKRLQERIDRLEQEKMRMISTNKFASPVNDFRSREADFRRSIDKAIESFLGGGVGEYTANRLPSWQKNSSVQAIVTSAHTAQPSIPERSNDENSTGAVNSIENGYTAASITVFQSQNEESPQETPEESSRDQQNYSNSGGSPISIDEIRSNTSTSTAITPTTGTTASTTSNRRTMQPQALREIFPQEDASVREIRQSQTKSFAHIDFQNNDALNRALEKHGLLLQNYGVPGSLRVEKGKPRAQQPRPQYQYPANKRPNNHVNQSEPYRPSVEKPNNWTNSYNPTNTANSSETSAIGASTTASISNQNEPKSSDGV</sequence>
<dbReference type="Proteomes" id="UP000789508">
    <property type="component" value="Unassembled WGS sequence"/>
</dbReference>
<feature type="region of interest" description="Disordered" evidence="2">
    <location>
        <begin position="169"/>
        <end position="230"/>
    </location>
</feature>
<name>A0A9N9FS26_9GLOM</name>
<feature type="compositionally biased region" description="Low complexity" evidence="2">
    <location>
        <begin position="204"/>
        <end position="228"/>
    </location>
</feature>
<feature type="compositionally biased region" description="Polar residues" evidence="2">
    <location>
        <begin position="185"/>
        <end position="195"/>
    </location>
</feature>
<feature type="region of interest" description="Disordered" evidence="2">
    <location>
        <begin position="132"/>
        <end position="153"/>
    </location>
</feature>
<feature type="compositionally biased region" description="Low complexity" evidence="2">
    <location>
        <begin position="13"/>
        <end position="25"/>
    </location>
</feature>
<keyword evidence="4" id="KW-1185">Reference proteome</keyword>
<feature type="coiled-coil region" evidence="1">
    <location>
        <begin position="41"/>
        <end position="75"/>
    </location>
</feature>
<evidence type="ECO:0000313" key="3">
    <source>
        <dbReference type="EMBL" id="CAG8556045.1"/>
    </source>
</evidence>
<feature type="compositionally biased region" description="Low complexity" evidence="2">
    <location>
        <begin position="295"/>
        <end position="307"/>
    </location>
</feature>
<feature type="compositionally biased region" description="Low complexity" evidence="2">
    <location>
        <begin position="343"/>
        <end position="358"/>
    </location>
</feature>
<feature type="region of interest" description="Disordered" evidence="2">
    <location>
        <begin position="1"/>
        <end position="37"/>
    </location>
</feature>
<evidence type="ECO:0000256" key="2">
    <source>
        <dbReference type="SAM" id="MobiDB-lite"/>
    </source>
</evidence>
<accession>A0A9N9FS26</accession>
<dbReference type="EMBL" id="CAJVPS010001967">
    <property type="protein sequence ID" value="CAG8556045.1"/>
    <property type="molecule type" value="Genomic_DNA"/>
</dbReference>
<evidence type="ECO:0000313" key="4">
    <source>
        <dbReference type="Proteomes" id="UP000789508"/>
    </source>
</evidence>
<reference evidence="3" key="1">
    <citation type="submission" date="2021-06" db="EMBL/GenBank/DDBJ databases">
        <authorList>
            <person name="Kallberg Y."/>
            <person name="Tangrot J."/>
            <person name="Rosling A."/>
        </authorList>
    </citation>
    <scope>NUCLEOTIDE SEQUENCE</scope>
    <source>
        <strain evidence="3">FL130A</strain>
    </source>
</reference>
<feature type="region of interest" description="Disordered" evidence="2">
    <location>
        <begin position="287"/>
        <end position="369"/>
    </location>
</feature>
<feature type="compositionally biased region" description="Polar residues" evidence="2">
    <location>
        <begin position="327"/>
        <end position="342"/>
    </location>
</feature>
<proteinExistence type="predicted"/>
<dbReference type="AlphaFoldDB" id="A0A9N9FS26"/>
<comment type="caution">
    <text evidence="3">The sequence shown here is derived from an EMBL/GenBank/DDBJ whole genome shotgun (WGS) entry which is preliminary data.</text>
</comment>
<feature type="compositionally biased region" description="Polar residues" evidence="2">
    <location>
        <begin position="359"/>
        <end position="369"/>
    </location>
</feature>
<evidence type="ECO:0000256" key="1">
    <source>
        <dbReference type="SAM" id="Coils"/>
    </source>
</evidence>